<keyword evidence="3" id="KW-0813">Transport</keyword>
<dbReference type="Proteomes" id="UP001552299">
    <property type="component" value="Unassembled WGS sequence"/>
</dbReference>
<accession>A0ABD0UYT7</accession>
<comment type="subcellular location">
    <subcellularLocation>
        <location evidence="1">Membrane</location>
        <topology evidence="1">Multi-pass membrane protein</topology>
    </subcellularLocation>
</comment>
<dbReference type="InterPro" id="IPR004648">
    <property type="entry name" value="Oligpept_transpt"/>
</dbReference>
<keyword evidence="7 9" id="KW-1133">Transmembrane helix</keyword>
<dbReference type="EMBL" id="JANQDX010000012">
    <property type="protein sequence ID" value="KAL0915416.1"/>
    <property type="molecule type" value="Genomic_DNA"/>
</dbReference>
<evidence type="ECO:0000256" key="6">
    <source>
        <dbReference type="ARBA" id="ARBA00022927"/>
    </source>
</evidence>
<evidence type="ECO:0000256" key="5">
    <source>
        <dbReference type="ARBA" id="ARBA00022856"/>
    </source>
</evidence>
<keyword evidence="6" id="KW-0653">Protein transport</keyword>
<comment type="caution">
    <text evidence="10">The sequence shown here is derived from an EMBL/GenBank/DDBJ whole genome shotgun (WGS) entry which is preliminary data.</text>
</comment>
<comment type="similarity">
    <text evidence="2">Belongs to the oligopeptide OPT transporter (TC 2.A.67.1) family.</text>
</comment>
<keyword evidence="11" id="KW-1185">Reference proteome</keyword>
<dbReference type="PANTHER" id="PTHR22601">
    <property type="entry name" value="ISP4 LIKE PROTEIN"/>
    <property type="match status" value="1"/>
</dbReference>
<evidence type="ECO:0000256" key="9">
    <source>
        <dbReference type="SAM" id="Phobius"/>
    </source>
</evidence>
<gene>
    <name evidence="10" type="ORF">M5K25_015829</name>
</gene>
<dbReference type="GO" id="GO:0016020">
    <property type="term" value="C:membrane"/>
    <property type="evidence" value="ECO:0007669"/>
    <property type="project" value="UniProtKB-SubCell"/>
</dbReference>
<proteinExistence type="inferred from homology"/>
<sequence>MRASISTVGGNSSRCSQRSGYKEWWARHTYLLSAALDAGVAFMGIFIFFALQFNNINGIDWWGGVADDYCPLASCPTAPEVVIEGCPAVK</sequence>
<keyword evidence="4 9" id="KW-0812">Transmembrane</keyword>
<dbReference type="AlphaFoldDB" id="A0ABD0UYT7"/>
<feature type="transmembrane region" description="Helical" evidence="9">
    <location>
        <begin position="30"/>
        <end position="51"/>
    </location>
</feature>
<evidence type="ECO:0000313" key="11">
    <source>
        <dbReference type="Proteomes" id="UP001552299"/>
    </source>
</evidence>
<dbReference type="GO" id="GO:0015833">
    <property type="term" value="P:peptide transport"/>
    <property type="evidence" value="ECO:0007669"/>
    <property type="project" value="UniProtKB-KW"/>
</dbReference>
<keyword evidence="5" id="KW-0571">Peptide transport</keyword>
<name>A0ABD0UYT7_DENTH</name>
<evidence type="ECO:0000256" key="8">
    <source>
        <dbReference type="ARBA" id="ARBA00023136"/>
    </source>
</evidence>
<evidence type="ECO:0000256" key="4">
    <source>
        <dbReference type="ARBA" id="ARBA00022692"/>
    </source>
</evidence>
<organism evidence="10 11">
    <name type="scientific">Dendrobium thyrsiflorum</name>
    <name type="common">Pinecone-like raceme dendrobium</name>
    <name type="synonym">Orchid</name>
    <dbReference type="NCBI Taxonomy" id="117978"/>
    <lineage>
        <taxon>Eukaryota</taxon>
        <taxon>Viridiplantae</taxon>
        <taxon>Streptophyta</taxon>
        <taxon>Embryophyta</taxon>
        <taxon>Tracheophyta</taxon>
        <taxon>Spermatophyta</taxon>
        <taxon>Magnoliopsida</taxon>
        <taxon>Liliopsida</taxon>
        <taxon>Asparagales</taxon>
        <taxon>Orchidaceae</taxon>
        <taxon>Epidendroideae</taxon>
        <taxon>Malaxideae</taxon>
        <taxon>Dendrobiinae</taxon>
        <taxon>Dendrobium</taxon>
    </lineage>
</organism>
<reference evidence="10 11" key="1">
    <citation type="journal article" date="2024" name="Plant Biotechnol. J.">
        <title>Dendrobium thyrsiflorum genome and its molecular insights into genes involved in important horticultural traits.</title>
        <authorList>
            <person name="Chen B."/>
            <person name="Wang J.Y."/>
            <person name="Zheng P.J."/>
            <person name="Li K.L."/>
            <person name="Liang Y.M."/>
            <person name="Chen X.F."/>
            <person name="Zhang C."/>
            <person name="Zhao X."/>
            <person name="He X."/>
            <person name="Zhang G.Q."/>
            <person name="Liu Z.J."/>
            <person name="Xu Q."/>
        </authorList>
    </citation>
    <scope>NUCLEOTIDE SEQUENCE [LARGE SCALE GENOMIC DNA]</scope>
    <source>
        <strain evidence="10">GZMU011</strain>
    </source>
</reference>
<evidence type="ECO:0000256" key="3">
    <source>
        <dbReference type="ARBA" id="ARBA00022448"/>
    </source>
</evidence>
<evidence type="ECO:0000256" key="2">
    <source>
        <dbReference type="ARBA" id="ARBA00005484"/>
    </source>
</evidence>
<evidence type="ECO:0000256" key="7">
    <source>
        <dbReference type="ARBA" id="ARBA00022989"/>
    </source>
</evidence>
<keyword evidence="8 9" id="KW-0472">Membrane</keyword>
<dbReference type="InterPro" id="IPR004813">
    <property type="entry name" value="OPT"/>
</dbReference>
<evidence type="ECO:0000313" key="10">
    <source>
        <dbReference type="EMBL" id="KAL0915416.1"/>
    </source>
</evidence>
<dbReference type="Pfam" id="PF03169">
    <property type="entry name" value="OPT"/>
    <property type="match status" value="1"/>
</dbReference>
<dbReference type="GO" id="GO:0015031">
    <property type="term" value="P:protein transport"/>
    <property type="evidence" value="ECO:0007669"/>
    <property type="project" value="UniProtKB-KW"/>
</dbReference>
<evidence type="ECO:0000256" key="1">
    <source>
        <dbReference type="ARBA" id="ARBA00004141"/>
    </source>
</evidence>
<protein>
    <submittedName>
        <fullName evidence="10">Uncharacterized protein</fullName>
    </submittedName>
</protein>